<dbReference type="Proteomes" id="UP001596337">
    <property type="component" value="Unassembled WGS sequence"/>
</dbReference>
<evidence type="ECO:0000256" key="6">
    <source>
        <dbReference type="ARBA" id="ARBA00023002"/>
    </source>
</evidence>
<dbReference type="InterPro" id="IPR004136">
    <property type="entry name" value="NMO"/>
</dbReference>
<feature type="chain" id="PRO_5047343670" description="Propionate 3-nitronate monooxygenase" evidence="10">
    <location>
        <begin position="27"/>
        <end position="345"/>
    </location>
</feature>
<dbReference type="GO" id="GO:0016491">
    <property type="term" value="F:oxidoreductase activity"/>
    <property type="evidence" value="ECO:0007669"/>
    <property type="project" value="UniProtKB-KW"/>
</dbReference>
<organism evidence="11 12">
    <name type="scientific">Haloechinothrix salitolerans</name>
    <dbReference type="NCBI Taxonomy" id="926830"/>
    <lineage>
        <taxon>Bacteria</taxon>
        <taxon>Bacillati</taxon>
        <taxon>Actinomycetota</taxon>
        <taxon>Actinomycetes</taxon>
        <taxon>Pseudonocardiales</taxon>
        <taxon>Pseudonocardiaceae</taxon>
        <taxon>Haloechinothrix</taxon>
    </lineage>
</organism>
<keyword evidence="3" id="KW-0216">Detoxification</keyword>
<evidence type="ECO:0000256" key="8">
    <source>
        <dbReference type="ARBA" id="ARBA00031155"/>
    </source>
</evidence>
<evidence type="ECO:0000256" key="9">
    <source>
        <dbReference type="ARBA" id="ARBA00049401"/>
    </source>
</evidence>
<evidence type="ECO:0000256" key="5">
    <source>
        <dbReference type="ARBA" id="ARBA00022643"/>
    </source>
</evidence>
<dbReference type="SUPFAM" id="SSF51412">
    <property type="entry name" value="Inosine monophosphate dehydrogenase (IMPDH)"/>
    <property type="match status" value="1"/>
</dbReference>
<dbReference type="PANTHER" id="PTHR42747:SF3">
    <property type="entry name" value="NITRONATE MONOOXYGENASE-RELATED"/>
    <property type="match status" value="1"/>
</dbReference>
<keyword evidence="5" id="KW-0288">FMN</keyword>
<keyword evidence="10" id="KW-0732">Signal</keyword>
<dbReference type="RefSeq" id="WP_345405813.1">
    <property type="nucleotide sequence ID" value="NZ_BAABLA010000121.1"/>
</dbReference>
<keyword evidence="7" id="KW-0503">Monooxygenase</keyword>
<dbReference type="Gene3D" id="3.20.20.70">
    <property type="entry name" value="Aldolase class I"/>
    <property type="match status" value="1"/>
</dbReference>
<comment type="similarity">
    <text evidence="2">Belongs to the nitronate monooxygenase family. NMO class I subfamily.</text>
</comment>
<evidence type="ECO:0000256" key="10">
    <source>
        <dbReference type="SAM" id="SignalP"/>
    </source>
</evidence>
<comment type="catalytic activity">
    <reaction evidence="9">
        <text>3 propionate 3-nitronate + 3 O2 + H2O = 3 3-oxopropanoate + 2 nitrate + nitrite + H2O2 + 3 H(+)</text>
        <dbReference type="Rhea" id="RHEA:57332"/>
        <dbReference type="ChEBI" id="CHEBI:15377"/>
        <dbReference type="ChEBI" id="CHEBI:15378"/>
        <dbReference type="ChEBI" id="CHEBI:15379"/>
        <dbReference type="ChEBI" id="CHEBI:16240"/>
        <dbReference type="ChEBI" id="CHEBI:16301"/>
        <dbReference type="ChEBI" id="CHEBI:17632"/>
        <dbReference type="ChEBI" id="CHEBI:33190"/>
        <dbReference type="ChEBI" id="CHEBI:136067"/>
    </reaction>
</comment>
<dbReference type="EMBL" id="JBHSXX010000001">
    <property type="protein sequence ID" value="MFC6866800.1"/>
    <property type="molecule type" value="Genomic_DNA"/>
</dbReference>
<keyword evidence="4" id="KW-0285">Flavoprotein</keyword>
<evidence type="ECO:0000313" key="12">
    <source>
        <dbReference type="Proteomes" id="UP001596337"/>
    </source>
</evidence>
<evidence type="ECO:0000313" key="11">
    <source>
        <dbReference type="EMBL" id="MFC6866800.1"/>
    </source>
</evidence>
<evidence type="ECO:0000256" key="1">
    <source>
        <dbReference type="ARBA" id="ARBA00001917"/>
    </source>
</evidence>
<comment type="caution">
    <text evidence="11">The sequence shown here is derived from an EMBL/GenBank/DDBJ whole genome shotgun (WGS) entry which is preliminary data.</text>
</comment>
<dbReference type="Pfam" id="PF03060">
    <property type="entry name" value="NMO"/>
    <property type="match status" value="1"/>
</dbReference>
<dbReference type="InterPro" id="IPR013785">
    <property type="entry name" value="Aldolase_TIM"/>
</dbReference>
<comment type="cofactor">
    <cofactor evidence="1">
        <name>FMN</name>
        <dbReference type="ChEBI" id="CHEBI:58210"/>
    </cofactor>
</comment>
<dbReference type="CDD" id="cd04730">
    <property type="entry name" value="NPD_like"/>
    <property type="match status" value="1"/>
</dbReference>
<protein>
    <recommendedName>
        <fullName evidence="8">Propionate 3-nitronate monooxygenase</fullName>
    </recommendedName>
</protein>
<reference evidence="12" key="1">
    <citation type="journal article" date="2019" name="Int. J. Syst. Evol. Microbiol.">
        <title>The Global Catalogue of Microorganisms (GCM) 10K type strain sequencing project: providing services to taxonomists for standard genome sequencing and annotation.</title>
        <authorList>
            <consortium name="The Broad Institute Genomics Platform"/>
            <consortium name="The Broad Institute Genome Sequencing Center for Infectious Disease"/>
            <person name="Wu L."/>
            <person name="Ma J."/>
        </authorList>
    </citation>
    <scope>NUCLEOTIDE SEQUENCE [LARGE SCALE GENOMIC DNA]</scope>
    <source>
        <strain evidence="12">KCTC 32255</strain>
    </source>
</reference>
<evidence type="ECO:0000256" key="3">
    <source>
        <dbReference type="ARBA" id="ARBA00022575"/>
    </source>
</evidence>
<keyword evidence="6 11" id="KW-0560">Oxidoreductase</keyword>
<dbReference type="PANTHER" id="PTHR42747">
    <property type="entry name" value="NITRONATE MONOOXYGENASE-RELATED"/>
    <property type="match status" value="1"/>
</dbReference>
<evidence type="ECO:0000256" key="7">
    <source>
        <dbReference type="ARBA" id="ARBA00023033"/>
    </source>
</evidence>
<evidence type="ECO:0000256" key="2">
    <source>
        <dbReference type="ARBA" id="ARBA00009881"/>
    </source>
</evidence>
<name>A0ABW2BUV9_9PSEU</name>
<gene>
    <name evidence="11" type="ORF">ACFQGD_06535</name>
</gene>
<accession>A0ABW2BUV9</accession>
<keyword evidence="12" id="KW-1185">Reference proteome</keyword>
<feature type="signal peptide" evidence="10">
    <location>
        <begin position="1"/>
        <end position="26"/>
    </location>
</feature>
<sequence>MFDLTTLRTPIVAAPMAGGASTPALAAAVGRAGCLGFLAAGYKTPEAVAARIRELRELSAAPFGVNLFVPGPVPDVDSIAAYRAELAAEAARYDVELPEPDPSDDDRWDDKVSLLLADPVPVVSFTFGPPPADVVADLHRVGTYVVGTVTSVTEARAVAALGVDALCVQGPEAGGHSGMHDPYAPPPAVPLLELLAAVRSETSLPLIAAGGLATGADIAAALRAGARAVQLGTAYLRTPESGAKPTHKRALADPRFSETAMTRAFSGRPARGLRNRFIADHDPTAPIGYPLVNQLTQPLRAAAASRDDPDGLALWAGTGYRHASETPAETLTTDLWESAVGLAAP</sequence>
<proteinExistence type="inferred from homology"/>
<evidence type="ECO:0000256" key="4">
    <source>
        <dbReference type="ARBA" id="ARBA00022630"/>
    </source>
</evidence>